<keyword evidence="1" id="KW-0732">Signal</keyword>
<evidence type="ECO:0000313" key="4">
    <source>
        <dbReference type="Proteomes" id="UP000649328"/>
    </source>
</evidence>
<keyword evidence="4" id="KW-1185">Reference proteome</keyword>
<dbReference type="Pfam" id="PF20493">
    <property type="entry name" value="WD-like_fungi"/>
    <property type="match status" value="1"/>
</dbReference>
<feature type="chain" id="PRO_5034473578" description="WD-like domain-containing protein" evidence="1">
    <location>
        <begin position="17"/>
        <end position="269"/>
    </location>
</feature>
<reference evidence="3" key="1">
    <citation type="submission" date="2020-10" db="EMBL/GenBank/DDBJ databases">
        <title>The Whole-Genome Sequence of Metschnikowia persimmonesis, a Novel Endophytic Yeast Species Isolated from Medicinal Plant Diospyros kaki Thumb.</title>
        <authorList>
            <person name="Rahmat E."/>
            <person name="Kang Y."/>
        </authorList>
    </citation>
    <scope>NUCLEOTIDE SEQUENCE</scope>
    <source>
        <strain evidence="3">KIOM G15050</strain>
    </source>
</reference>
<evidence type="ECO:0000313" key="3">
    <source>
        <dbReference type="EMBL" id="KAF7998965.1"/>
    </source>
</evidence>
<protein>
    <recommendedName>
        <fullName evidence="2">WD-like domain-containing protein</fullName>
    </recommendedName>
</protein>
<dbReference type="OrthoDB" id="4075401at2759"/>
<dbReference type="EMBL" id="JACBPP010000010">
    <property type="protein sequence ID" value="KAF7998965.1"/>
    <property type="molecule type" value="Genomic_DNA"/>
</dbReference>
<gene>
    <name evidence="3" type="ORF">HF325_006497</name>
</gene>
<feature type="signal peptide" evidence="1">
    <location>
        <begin position="1"/>
        <end position="16"/>
    </location>
</feature>
<proteinExistence type="predicted"/>
<dbReference type="AlphaFoldDB" id="A0A8H7L956"/>
<comment type="caution">
    <text evidence="3">The sequence shown here is derived from an EMBL/GenBank/DDBJ whole genome shotgun (WGS) entry which is preliminary data.</text>
</comment>
<feature type="domain" description="WD-like" evidence="2">
    <location>
        <begin position="73"/>
        <end position="267"/>
    </location>
</feature>
<accession>A0A8H7L956</accession>
<organism evidence="3 4">
    <name type="scientific">Metschnikowia pulcherrima</name>
    <dbReference type="NCBI Taxonomy" id="27326"/>
    <lineage>
        <taxon>Eukaryota</taxon>
        <taxon>Fungi</taxon>
        <taxon>Dikarya</taxon>
        <taxon>Ascomycota</taxon>
        <taxon>Saccharomycotina</taxon>
        <taxon>Pichiomycetes</taxon>
        <taxon>Metschnikowiaceae</taxon>
        <taxon>Metschnikowia</taxon>
    </lineage>
</organism>
<evidence type="ECO:0000256" key="1">
    <source>
        <dbReference type="SAM" id="SignalP"/>
    </source>
</evidence>
<sequence length="269" mass="30362">MRISTCVFLIFGSSVAAKGYTNFLTELSTKDFPSSDTEGDFTYTVPEVPRTVKRSGNDDTELIDKLAQLPSLDIHSFDNVLALTRLSEAATAAYIEGSFGDFFYLWEVMYHNGYSAQLNDLTGGELRFEIEDKLGTDPGIFEVLARSLTVKNVREMYLDMKKPALLNIQKRDTTKCNTANRPDPGDCSVLESKIRETGYFNTDKTRLCHGRCCVSWSTPLNVTANWVLGKFKWCEHHCINAGFSCKIKNMRWSGRYFNFCYGSTAGCKR</sequence>
<dbReference type="Proteomes" id="UP000649328">
    <property type="component" value="Unassembled WGS sequence"/>
</dbReference>
<dbReference type="InterPro" id="IPR046925">
    <property type="entry name" value="WD-like_fungi"/>
</dbReference>
<evidence type="ECO:0000259" key="2">
    <source>
        <dbReference type="Pfam" id="PF20493"/>
    </source>
</evidence>
<name>A0A8H7L956_9ASCO</name>